<protein>
    <submittedName>
        <fullName evidence="1">Putative leucine-rich repeat domain, L domain-containing protein</fullName>
    </submittedName>
</protein>
<evidence type="ECO:0000313" key="1">
    <source>
        <dbReference type="EMBL" id="RHN77825.1"/>
    </source>
</evidence>
<name>A0A396JNN2_MEDTR</name>
<dbReference type="PANTHER" id="PTHR13382">
    <property type="entry name" value="MITOCHONDRIAL ATP SYNTHASE COUPLING FACTOR B"/>
    <property type="match status" value="1"/>
</dbReference>
<dbReference type="SUPFAM" id="SSF52047">
    <property type="entry name" value="RNI-like"/>
    <property type="match status" value="1"/>
</dbReference>
<sequence length="175" mass="19984">MRVGIENSKFLKDIVVRPQLKSLDLGRNQWLRDKNIIMFASIFPNLQLLDLCHCCNISKRGICQVLQRCCQIRHLNISCSPVNLLEINFEVPKLEVLNLSYTDVNDETLYVTSMNCRGLLHLLQKNCYHVTSNGLKRVVENCTHLKEIDLRGCDKLNANVVASVASSRKIIALFE</sequence>
<organism evidence="1 2">
    <name type="scientific">Medicago truncatula</name>
    <name type="common">Barrel medic</name>
    <name type="synonym">Medicago tribuloides</name>
    <dbReference type="NCBI Taxonomy" id="3880"/>
    <lineage>
        <taxon>Eukaryota</taxon>
        <taxon>Viridiplantae</taxon>
        <taxon>Streptophyta</taxon>
        <taxon>Embryophyta</taxon>
        <taxon>Tracheophyta</taxon>
        <taxon>Spermatophyta</taxon>
        <taxon>Magnoliopsida</taxon>
        <taxon>eudicotyledons</taxon>
        <taxon>Gunneridae</taxon>
        <taxon>Pentapetalae</taxon>
        <taxon>rosids</taxon>
        <taxon>fabids</taxon>
        <taxon>Fabales</taxon>
        <taxon>Fabaceae</taxon>
        <taxon>Papilionoideae</taxon>
        <taxon>50 kb inversion clade</taxon>
        <taxon>NPAAA clade</taxon>
        <taxon>Hologalegina</taxon>
        <taxon>IRL clade</taxon>
        <taxon>Trifolieae</taxon>
        <taxon>Medicago</taxon>
    </lineage>
</organism>
<dbReference type="Proteomes" id="UP000265566">
    <property type="component" value="Chromosome 1"/>
</dbReference>
<gene>
    <name evidence="1" type="ORF">MtrunA17_Chr1g0158901</name>
</gene>
<dbReference type="Gene3D" id="3.80.10.10">
    <property type="entry name" value="Ribonuclease Inhibitor"/>
    <property type="match status" value="2"/>
</dbReference>
<reference evidence="2" key="1">
    <citation type="journal article" date="2018" name="Nat. Plants">
        <title>Whole-genome landscape of Medicago truncatula symbiotic genes.</title>
        <authorList>
            <person name="Pecrix Y."/>
            <person name="Staton S.E."/>
            <person name="Sallet E."/>
            <person name="Lelandais-Briere C."/>
            <person name="Moreau S."/>
            <person name="Carrere S."/>
            <person name="Blein T."/>
            <person name="Jardinaud M.F."/>
            <person name="Latrasse D."/>
            <person name="Zouine M."/>
            <person name="Zahm M."/>
            <person name="Kreplak J."/>
            <person name="Mayjonade B."/>
            <person name="Satge C."/>
            <person name="Perez M."/>
            <person name="Cauet S."/>
            <person name="Marande W."/>
            <person name="Chantry-Darmon C."/>
            <person name="Lopez-Roques C."/>
            <person name="Bouchez O."/>
            <person name="Berard A."/>
            <person name="Debelle F."/>
            <person name="Munos S."/>
            <person name="Bendahmane A."/>
            <person name="Berges H."/>
            <person name="Niebel A."/>
            <person name="Buitink J."/>
            <person name="Frugier F."/>
            <person name="Benhamed M."/>
            <person name="Crespi M."/>
            <person name="Gouzy J."/>
            <person name="Gamas P."/>
        </authorList>
    </citation>
    <scope>NUCLEOTIDE SEQUENCE [LARGE SCALE GENOMIC DNA]</scope>
    <source>
        <strain evidence="2">cv. Jemalong A17</strain>
    </source>
</reference>
<dbReference type="Pfam" id="PF13516">
    <property type="entry name" value="LRR_6"/>
    <property type="match status" value="2"/>
</dbReference>
<dbReference type="EMBL" id="PSQE01000001">
    <property type="protein sequence ID" value="RHN77825.1"/>
    <property type="molecule type" value="Genomic_DNA"/>
</dbReference>
<dbReference type="InterPro" id="IPR032675">
    <property type="entry name" value="LRR_dom_sf"/>
</dbReference>
<dbReference type="InterPro" id="IPR006553">
    <property type="entry name" value="Leu-rich_rpt_Cys-con_subtyp"/>
</dbReference>
<accession>A0A396JNN2</accession>
<proteinExistence type="predicted"/>
<dbReference type="InterPro" id="IPR050648">
    <property type="entry name" value="F-box_LRR-repeat"/>
</dbReference>
<dbReference type="Gramene" id="rna1318">
    <property type="protein sequence ID" value="RHN77825.1"/>
    <property type="gene ID" value="gene1318"/>
</dbReference>
<dbReference type="AlphaFoldDB" id="A0A396JNN2"/>
<evidence type="ECO:0000313" key="2">
    <source>
        <dbReference type="Proteomes" id="UP000265566"/>
    </source>
</evidence>
<comment type="caution">
    <text evidence="1">The sequence shown here is derived from an EMBL/GenBank/DDBJ whole genome shotgun (WGS) entry which is preliminary data.</text>
</comment>
<dbReference type="InterPro" id="IPR001611">
    <property type="entry name" value="Leu-rich_rpt"/>
</dbReference>
<dbReference type="SMART" id="SM00367">
    <property type="entry name" value="LRR_CC"/>
    <property type="match status" value="3"/>
</dbReference>
<dbReference type="PANTHER" id="PTHR13382:SF56">
    <property type="entry name" value="PROTEIN, PUTATIVE-RELATED"/>
    <property type="match status" value="1"/>
</dbReference>